<accession>A0ABM7UGQ2</accession>
<keyword evidence="2" id="KW-0472">Membrane</keyword>
<keyword evidence="4" id="KW-0378">Hydrolase</keyword>
<feature type="transmembrane region" description="Helical" evidence="2">
    <location>
        <begin position="6"/>
        <end position="27"/>
    </location>
</feature>
<dbReference type="InterPro" id="IPR012020">
    <property type="entry name" value="ABHD4"/>
</dbReference>
<organism evidence="4 5">
    <name type="scientific">Leptospira kobayashii</name>
    <dbReference type="NCBI Taxonomy" id="1917830"/>
    <lineage>
        <taxon>Bacteria</taxon>
        <taxon>Pseudomonadati</taxon>
        <taxon>Spirochaetota</taxon>
        <taxon>Spirochaetia</taxon>
        <taxon>Leptospirales</taxon>
        <taxon>Leptospiraceae</taxon>
        <taxon>Leptospira</taxon>
    </lineage>
</organism>
<dbReference type="PANTHER" id="PTHR10794:SF63">
    <property type="entry name" value="ALPHA_BETA HYDROLASE 1, ISOFORM A"/>
    <property type="match status" value="1"/>
</dbReference>
<gene>
    <name evidence="4" type="primary">abhD3</name>
    <name evidence="4" type="ORF">LPTSP3_g07400</name>
</gene>
<dbReference type="PIRSF" id="PIRSF005211">
    <property type="entry name" value="Ab_hydro_YheT"/>
    <property type="match status" value="1"/>
</dbReference>
<sequence length="388" mass="44540">MDLNFLIVILLILFFAIFMGYYLLVVIHIPELFFVTNSFNQKIISECKTLLQPYRPTFWCFNRHLMLVVLLFREFRSKEYKYDLIEQVRMKDGGITGLAWSGITNIKSKDRTPIVVIFHTIAGDEQDVKNTVRYITSELNWIAVVCIRRGHGSLPLTKPQINTMGSTSDLKKQLDHIHKKFPNAPLFGVGISAGSGLLARYLGESGLKSKFKAAVAISPAYDIEKAFHRIHPMYSKIMGQRLIDYFLKKHYESLSQLKGFPEVMNTKTMGEFQDRLHHVAGYKSKEEYYLNSNPINVAKNIKTPLLILNSEDDPICVYMNVMENLHWLTTLQHSILVKTKRGSHVAYFEGLFANSWSDSVLGEYFQAVLKQTETVKTTRKVAGKKKKK</sequence>
<dbReference type="Gene3D" id="3.40.50.1820">
    <property type="entry name" value="alpha/beta hydrolase"/>
    <property type="match status" value="1"/>
</dbReference>
<dbReference type="InterPro" id="IPR029058">
    <property type="entry name" value="AB_hydrolase_fold"/>
</dbReference>
<keyword evidence="2" id="KW-1133">Transmembrane helix</keyword>
<proteinExistence type="inferred from homology"/>
<name>A0ABM7UGQ2_9LEPT</name>
<dbReference type="EMBL" id="AP025028">
    <property type="protein sequence ID" value="BDA77810.1"/>
    <property type="molecule type" value="Genomic_DNA"/>
</dbReference>
<dbReference type="Proteomes" id="UP000245263">
    <property type="component" value="Chromosome 1"/>
</dbReference>
<keyword evidence="2" id="KW-0812">Transmembrane</keyword>
<evidence type="ECO:0000256" key="1">
    <source>
        <dbReference type="ARBA" id="ARBA00010884"/>
    </source>
</evidence>
<evidence type="ECO:0000256" key="2">
    <source>
        <dbReference type="SAM" id="Phobius"/>
    </source>
</evidence>
<dbReference type="InterPro" id="IPR022742">
    <property type="entry name" value="Hydrolase_4"/>
</dbReference>
<dbReference type="GO" id="GO:0016787">
    <property type="term" value="F:hydrolase activity"/>
    <property type="evidence" value="ECO:0007669"/>
    <property type="project" value="UniProtKB-KW"/>
</dbReference>
<feature type="domain" description="Serine aminopeptidase S33" evidence="3">
    <location>
        <begin position="115"/>
        <end position="318"/>
    </location>
</feature>
<keyword evidence="5" id="KW-1185">Reference proteome</keyword>
<evidence type="ECO:0000313" key="5">
    <source>
        <dbReference type="Proteomes" id="UP000245263"/>
    </source>
</evidence>
<comment type="similarity">
    <text evidence="1">Belongs to the AB hydrolase superfamily. AB hydrolase 4 family.</text>
</comment>
<reference evidence="4 5" key="1">
    <citation type="submission" date="2021-08" db="EMBL/GenBank/DDBJ databases">
        <title>Complete genome sequence of Leptospira kobayashii strain E30.</title>
        <authorList>
            <person name="Nakao R."/>
            <person name="Nakamura S."/>
            <person name="Masuzawa T."/>
            <person name="Koizumi N."/>
        </authorList>
    </citation>
    <scope>NUCLEOTIDE SEQUENCE [LARGE SCALE GENOMIC DNA]</scope>
    <source>
        <strain evidence="4 5">E30</strain>
    </source>
</reference>
<protein>
    <submittedName>
        <fullName evidence="4">Alpha/beta hydrolase</fullName>
    </submittedName>
</protein>
<evidence type="ECO:0000259" key="3">
    <source>
        <dbReference type="Pfam" id="PF12146"/>
    </source>
</evidence>
<dbReference type="SUPFAM" id="SSF53474">
    <property type="entry name" value="alpha/beta-Hydrolases"/>
    <property type="match status" value="1"/>
</dbReference>
<evidence type="ECO:0000313" key="4">
    <source>
        <dbReference type="EMBL" id="BDA77810.1"/>
    </source>
</evidence>
<dbReference type="PANTHER" id="PTHR10794">
    <property type="entry name" value="ABHYDROLASE DOMAIN-CONTAINING PROTEIN"/>
    <property type="match status" value="1"/>
</dbReference>
<dbReference type="RefSeq" id="WP_423241758.1">
    <property type="nucleotide sequence ID" value="NZ_AP025028.1"/>
</dbReference>
<dbReference type="Pfam" id="PF12146">
    <property type="entry name" value="Hydrolase_4"/>
    <property type="match status" value="1"/>
</dbReference>
<dbReference type="InterPro" id="IPR050960">
    <property type="entry name" value="AB_hydrolase_4_sf"/>
</dbReference>